<reference evidence="6 7" key="1">
    <citation type="journal article" date="2015" name="Antonie Van Leeuwenhoek">
        <title>Prauserella endophytica sp. nov., an endophytic actinobacterium isolated from Tamarix taklamakanensis.</title>
        <authorList>
            <person name="Liu J.M."/>
            <person name="Habden X."/>
            <person name="Guo L."/>
            <person name="Tuo L."/>
            <person name="Jiang Z.K."/>
            <person name="Liu S.W."/>
            <person name="Liu X.F."/>
            <person name="Chen L."/>
            <person name="Li R.F."/>
            <person name="Zhang Y.Q."/>
            <person name="Sun C.H."/>
        </authorList>
    </citation>
    <scope>NUCLEOTIDE SEQUENCE [LARGE SCALE GENOMIC DNA]</scope>
    <source>
        <strain evidence="6 7">CGMCC 4.7182</strain>
    </source>
</reference>
<dbReference type="Gene3D" id="1.10.10.60">
    <property type="entry name" value="Homeodomain-like"/>
    <property type="match status" value="1"/>
</dbReference>
<evidence type="ECO:0000313" key="6">
    <source>
        <dbReference type="EMBL" id="TKG70856.1"/>
    </source>
</evidence>
<proteinExistence type="predicted"/>
<keyword evidence="1" id="KW-0805">Transcription regulation</keyword>
<sequence>MTPPTRSRRGGRPTREQARLLDETVRERALELFLEHGYEDTSMDAIAAAAGTTKASLYARFPGKEAVFRSVMAWAMQRADWPVAEPPPPDLDDLEGALTAIAETALRRALDPAMVRLGQVAIAHATRFPDIARNAYSAGFWPRRQLVVELLNRHAETGDIALADDPEVLAEHFLGLVSGTPARLASFGIVRAEADRRRHVASAVRLFLRSLRT</sequence>
<dbReference type="PANTHER" id="PTHR30055">
    <property type="entry name" value="HTH-TYPE TRANSCRIPTIONAL REGULATOR RUTR"/>
    <property type="match status" value="1"/>
</dbReference>
<dbReference type="SUPFAM" id="SSF46689">
    <property type="entry name" value="Homeodomain-like"/>
    <property type="match status" value="1"/>
</dbReference>
<dbReference type="SUPFAM" id="SSF48498">
    <property type="entry name" value="Tetracyclin repressor-like, C-terminal domain"/>
    <property type="match status" value="1"/>
</dbReference>
<evidence type="ECO:0000313" key="7">
    <source>
        <dbReference type="Proteomes" id="UP000309992"/>
    </source>
</evidence>
<dbReference type="Pfam" id="PF14246">
    <property type="entry name" value="TetR_C_7"/>
    <property type="match status" value="1"/>
</dbReference>
<dbReference type="InterPro" id="IPR009057">
    <property type="entry name" value="Homeodomain-like_sf"/>
</dbReference>
<organism evidence="6 7">
    <name type="scientific">Prauserella endophytica</name>
    <dbReference type="NCBI Taxonomy" id="1592324"/>
    <lineage>
        <taxon>Bacteria</taxon>
        <taxon>Bacillati</taxon>
        <taxon>Actinomycetota</taxon>
        <taxon>Actinomycetes</taxon>
        <taxon>Pseudonocardiales</taxon>
        <taxon>Pseudonocardiaceae</taxon>
        <taxon>Prauserella</taxon>
        <taxon>Prauserella coralliicola group</taxon>
    </lineage>
</organism>
<evidence type="ECO:0000256" key="1">
    <source>
        <dbReference type="ARBA" id="ARBA00023015"/>
    </source>
</evidence>
<dbReference type="PROSITE" id="PS50977">
    <property type="entry name" value="HTH_TETR_2"/>
    <property type="match status" value="1"/>
</dbReference>
<keyword evidence="3" id="KW-0804">Transcription</keyword>
<keyword evidence="2 4" id="KW-0238">DNA-binding</keyword>
<dbReference type="InterPro" id="IPR050109">
    <property type="entry name" value="HTH-type_TetR-like_transc_reg"/>
</dbReference>
<feature type="DNA-binding region" description="H-T-H motif" evidence="4">
    <location>
        <begin position="42"/>
        <end position="61"/>
    </location>
</feature>
<dbReference type="EMBL" id="SWMS01000007">
    <property type="protein sequence ID" value="TKG70856.1"/>
    <property type="molecule type" value="Genomic_DNA"/>
</dbReference>
<evidence type="ECO:0000256" key="2">
    <source>
        <dbReference type="ARBA" id="ARBA00023125"/>
    </source>
</evidence>
<keyword evidence="7" id="KW-1185">Reference proteome</keyword>
<dbReference type="Gene3D" id="1.10.357.10">
    <property type="entry name" value="Tetracycline Repressor, domain 2"/>
    <property type="match status" value="1"/>
</dbReference>
<dbReference type="InterPro" id="IPR039536">
    <property type="entry name" value="TetR_C_Proteobacteria"/>
</dbReference>
<dbReference type="RefSeq" id="WP_137095402.1">
    <property type="nucleotide sequence ID" value="NZ_SWMS01000007.1"/>
</dbReference>
<evidence type="ECO:0000256" key="3">
    <source>
        <dbReference type="ARBA" id="ARBA00023163"/>
    </source>
</evidence>
<comment type="caution">
    <text evidence="6">The sequence shown here is derived from an EMBL/GenBank/DDBJ whole genome shotgun (WGS) entry which is preliminary data.</text>
</comment>
<evidence type="ECO:0000256" key="4">
    <source>
        <dbReference type="PROSITE-ProRule" id="PRU00335"/>
    </source>
</evidence>
<dbReference type="InterPro" id="IPR001647">
    <property type="entry name" value="HTH_TetR"/>
</dbReference>
<gene>
    <name evidence="6" type="ORF">FCN18_15140</name>
</gene>
<name>A0ABY2S636_9PSEU</name>
<dbReference type="PANTHER" id="PTHR30055:SF234">
    <property type="entry name" value="HTH-TYPE TRANSCRIPTIONAL REGULATOR BETI"/>
    <property type="match status" value="1"/>
</dbReference>
<feature type="domain" description="HTH tetR-type" evidence="5">
    <location>
        <begin position="19"/>
        <end position="79"/>
    </location>
</feature>
<dbReference type="Proteomes" id="UP000309992">
    <property type="component" value="Unassembled WGS sequence"/>
</dbReference>
<protein>
    <submittedName>
        <fullName evidence="6">TetR/AcrR family transcriptional regulator</fullName>
    </submittedName>
</protein>
<accession>A0ABY2S636</accession>
<dbReference type="InterPro" id="IPR036271">
    <property type="entry name" value="Tet_transcr_reg_TetR-rel_C_sf"/>
</dbReference>
<evidence type="ECO:0000259" key="5">
    <source>
        <dbReference type="PROSITE" id="PS50977"/>
    </source>
</evidence>
<dbReference type="PRINTS" id="PR00455">
    <property type="entry name" value="HTHTETR"/>
</dbReference>
<dbReference type="Pfam" id="PF00440">
    <property type="entry name" value="TetR_N"/>
    <property type="match status" value="1"/>
</dbReference>